<gene>
    <name evidence="2" type="ORF">BFJ69_g5560</name>
</gene>
<dbReference type="VEuPathDB" id="FungiDB:FOMG_09026"/>
<proteinExistence type="predicted"/>
<keyword evidence="1" id="KW-0175">Coiled coil</keyword>
<dbReference type="VEuPathDB" id="FungiDB:FOIG_09695"/>
<dbReference type="VEuPathDB" id="FungiDB:FOC4_g10003947"/>
<dbReference type="EMBL" id="MRCX01000038">
    <property type="protein sequence ID" value="RKK78510.1"/>
    <property type="molecule type" value="Genomic_DNA"/>
</dbReference>
<dbReference type="AlphaFoldDB" id="A0A420NE05"/>
<evidence type="ECO:0000256" key="1">
    <source>
        <dbReference type="SAM" id="Coils"/>
    </source>
</evidence>
<protein>
    <submittedName>
        <fullName evidence="2">Uncharacterized protein</fullName>
    </submittedName>
</protein>
<accession>A0A420NE05</accession>
<dbReference type="Proteomes" id="UP000285084">
    <property type="component" value="Unassembled WGS sequence"/>
</dbReference>
<dbReference type="VEuPathDB" id="FungiDB:HZS61_004822"/>
<sequence>MSTASAEKPDSGAYVEILKVARQIQHLAHFLSQGPPFAGVLLTDDDLRTARDLNPVTRITSHRRLSELEFPREWVEDDGALAIVLHDWREQVEGMKQSNTHATEEKPDQVADIPTEADIEVDSDVPFLSYPMKREAHWVEKTKELEKKLRQSEQEKQSAMQHNLITARTLFDPDNRIHEANVMAKVKLHGEIRQLEKSLNAANSKNEYLVKKNKDLESCNKGLITENEELVKKSQELESSNKDLVTENEALAEENRDIDSDNGDLIATSQDLLTKIALARNAAKSYKELLMAKNRALESSNKVLAKEITALKTSNQCVFAKSSKLKERFEQSVIATKSCKEPLDKIASKVKELESSKNALAAQNKDLMDRNAALVDMNKQLEGSLEKIVTDAKCSLQSLS</sequence>
<name>A0A420NE05_FUSOX</name>
<evidence type="ECO:0000313" key="3">
    <source>
        <dbReference type="Proteomes" id="UP000285084"/>
    </source>
</evidence>
<dbReference type="VEuPathDB" id="FungiDB:FOC4_g10003946"/>
<comment type="caution">
    <text evidence="2">The sequence shown here is derived from an EMBL/GenBank/DDBJ whole genome shotgun (WGS) entry which is preliminary data.</text>
</comment>
<feature type="coiled-coil region" evidence="1">
    <location>
        <begin position="135"/>
        <end position="254"/>
    </location>
</feature>
<organism evidence="2 3">
    <name type="scientific">Fusarium oxysporum</name>
    <name type="common">Fusarium vascular wilt</name>
    <dbReference type="NCBI Taxonomy" id="5507"/>
    <lineage>
        <taxon>Eukaryota</taxon>
        <taxon>Fungi</taxon>
        <taxon>Dikarya</taxon>
        <taxon>Ascomycota</taxon>
        <taxon>Pezizomycotina</taxon>
        <taxon>Sordariomycetes</taxon>
        <taxon>Hypocreomycetidae</taxon>
        <taxon>Hypocreales</taxon>
        <taxon>Nectriaceae</taxon>
        <taxon>Fusarium</taxon>
        <taxon>Fusarium oxysporum species complex</taxon>
    </lineage>
</organism>
<evidence type="ECO:0000313" key="2">
    <source>
        <dbReference type="EMBL" id="RKK78510.1"/>
    </source>
</evidence>
<dbReference type="VEuPathDB" id="FungiDB:FOZG_15936"/>
<dbReference type="VEuPathDB" id="FungiDB:FOXG_14670"/>
<reference evidence="2 3" key="1">
    <citation type="journal article" date="2018" name="Sci. Rep.">
        <title>Characterisation of pathogen-specific regions and novel effector candidates in Fusarium oxysporum f. sp. cepae.</title>
        <authorList>
            <person name="Armitage A.D."/>
            <person name="Taylor A."/>
            <person name="Sobczyk M.K."/>
            <person name="Baxter L."/>
            <person name="Greenfield B.P."/>
            <person name="Bates H.J."/>
            <person name="Wilson F."/>
            <person name="Jackson A.C."/>
            <person name="Ott S."/>
            <person name="Harrison R.J."/>
            <person name="Clarkson J.P."/>
        </authorList>
    </citation>
    <scope>NUCLEOTIDE SEQUENCE [LARGE SCALE GENOMIC DNA]</scope>
    <source>
        <strain evidence="2 3">Fo_A13</strain>
    </source>
</reference>
<dbReference type="VEuPathDB" id="FungiDB:FOIG_09694"/>
<feature type="coiled-coil region" evidence="1">
    <location>
        <begin position="343"/>
        <end position="370"/>
    </location>
</feature>